<dbReference type="OrthoDB" id="9790710at2"/>
<organism evidence="3 4">
    <name type="scientific">Holospora obtusa F1</name>
    <dbReference type="NCBI Taxonomy" id="1399147"/>
    <lineage>
        <taxon>Bacteria</taxon>
        <taxon>Pseudomonadati</taxon>
        <taxon>Pseudomonadota</taxon>
        <taxon>Alphaproteobacteria</taxon>
        <taxon>Holosporales</taxon>
        <taxon>Holosporaceae</taxon>
        <taxon>Holospora</taxon>
    </lineage>
</organism>
<dbReference type="PANTHER" id="PTHR12526">
    <property type="entry name" value="GLYCOSYLTRANSFERASE"/>
    <property type="match status" value="1"/>
</dbReference>
<dbReference type="STRING" id="1399147.P618_200093"/>
<dbReference type="Gene3D" id="3.40.50.2000">
    <property type="entry name" value="Glycogen Phosphorylase B"/>
    <property type="match status" value="2"/>
</dbReference>
<dbReference type="Pfam" id="PF00534">
    <property type="entry name" value="Glycos_transf_1"/>
    <property type="match status" value="1"/>
</dbReference>
<dbReference type="InterPro" id="IPR001296">
    <property type="entry name" value="Glyco_trans_1"/>
</dbReference>
<reference evidence="3 4" key="1">
    <citation type="journal article" date="2014" name="FEMS Microbiol. Lett.">
        <title>Draft genome sequences of three Holospora species (Holospora obtusa, Holospora undulata, and Holospora elegans), endonuclear symbiotic bacteria of the ciliate Paramecium caudatum.</title>
        <authorList>
            <person name="Dohra H."/>
            <person name="Tanaka K."/>
            <person name="Suzuki T."/>
            <person name="Fujishima M."/>
            <person name="Suzuki H."/>
        </authorList>
    </citation>
    <scope>NUCLEOTIDE SEQUENCE [LARGE SCALE GENOMIC DNA]</scope>
    <source>
        <strain evidence="3 4">F1</strain>
    </source>
</reference>
<dbReference type="GO" id="GO:0016757">
    <property type="term" value="F:glycosyltransferase activity"/>
    <property type="evidence" value="ECO:0007669"/>
    <property type="project" value="InterPro"/>
</dbReference>
<dbReference type="SUPFAM" id="SSF53756">
    <property type="entry name" value="UDP-Glycosyltransferase/glycogen phosphorylase"/>
    <property type="match status" value="1"/>
</dbReference>
<keyword evidence="4" id="KW-1185">Reference proteome</keyword>
<comment type="caution">
    <text evidence="3">The sequence shown here is derived from an EMBL/GenBank/DDBJ whole genome shotgun (WGS) entry which is preliminary data.</text>
</comment>
<dbReference type="Proteomes" id="UP000019112">
    <property type="component" value="Unassembled WGS sequence"/>
</dbReference>
<evidence type="ECO:0000259" key="1">
    <source>
        <dbReference type="Pfam" id="PF00534"/>
    </source>
</evidence>
<evidence type="ECO:0000313" key="3">
    <source>
        <dbReference type="EMBL" id="ETZ07705.1"/>
    </source>
</evidence>
<accession>W6TI68</accession>
<proteinExistence type="predicted"/>
<name>W6TI68_HOLOB</name>
<dbReference type="PANTHER" id="PTHR12526:SF623">
    <property type="entry name" value="WABG"/>
    <property type="match status" value="1"/>
</dbReference>
<dbReference type="eggNOG" id="COG0438">
    <property type="taxonomic scope" value="Bacteria"/>
</dbReference>
<evidence type="ECO:0000313" key="4">
    <source>
        <dbReference type="Proteomes" id="UP000019112"/>
    </source>
</evidence>
<feature type="domain" description="Glycosyltransferase subfamily 4-like N-terminal" evidence="2">
    <location>
        <begin position="23"/>
        <end position="185"/>
    </location>
</feature>
<protein>
    <submittedName>
        <fullName evidence="3">Capsular polysaccharide biosynthesis glycosyltransferase CapM</fullName>
    </submittedName>
</protein>
<dbReference type="InterPro" id="IPR028098">
    <property type="entry name" value="Glyco_trans_4-like_N"/>
</dbReference>
<gene>
    <name evidence="3" type="ORF">P618_200093</name>
</gene>
<evidence type="ECO:0000259" key="2">
    <source>
        <dbReference type="Pfam" id="PF13439"/>
    </source>
</evidence>
<dbReference type="EMBL" id="AWTR02000011">
    <property type="protein sequence ID" value="ETZ07705.1"/>
    <property type="molecule type" value="Genomic_DNA"/>
</dbReference>
<feature type="domain" description="Glycosyl transferase family 1" evidence="1">
    <location>
        <begin position="210"/>
        <end position="365"/>
    </location>
</feature>
<dbReference type="AlphaFoldDB" id="W6TI68"/>
<sequence>MNTSSDRLIEKPKIVYVVPVLDIGGCEMHLLSVLPALQKWFSIRILIFHHHAGALGPLFEAQGIDLVCLLSPTSNQYGRIRRWIQGTWRLRKHLSTKVDILHAFLPIAYCSSGVAYLLSRKVKHFLMSRRALNIYAQNRYILRKLEKFLHKHLCLALGNSSEVCKQLEEEGIPPEKVYKIFNGLPLRPLYSLQEKETILQKIQDVPLGWIRIVYVANFMSYKGHEDLVAVSKTLLSLGHSHFCFLLAGRDSEDRATRLKNRITQQGIEKHFRFLGEVYDPRTLLNCADMGVFPSHEEGFSNGLLEKMAQGLAVVAVDVGGNRDAIISGKNGYLIPLGDTQAMAQSLALLISNPVLRTKIGNAAKQTVETLFTLERCVDAYRIMYQKILSSCTHHG</sequence>
<dbReference type="Pfam" id="PF13439">
    <property type="entry name" value="Glyco_transf_4"/>
    <property type="match status" value="1"/>
</dbReference>
<dbReference type="RefSeq" id="WP_021827710.1">
    <property type="nucleotide sequence ID" value="NZ_AWTR02000011.1"/>
</dbReference>